<sequence length="250" mass="28452">MNYKCIRPALFVLSFLTVYVFSFFTLQLYGEDKKHTHTISASLSSNIRKGIEPNVLYFDGFYQFKTPYVQIDTGLQCTSANTDLAFKALYTPLNFTHHRAGPALSYHISNMYNVGTEHDLNAAVEYTFRLPDIFMLYLQSGYLFKKLVIPVSGIKPIVTDHSTITMAFQFTLIAAKQWFIDFGMSSYETFRYPIFANPSINAGITYKSNGKLLPKGMFAGLACSLRYSDMFTISGYPENFVVRSVWGIEF</sequence>
<keyword evidence="3" id="KW-1185">Reference proteome</keyword>
<reference evidence="2 3" key="1">
    <citation type="submission" date="2013-08" db="EMBL/GenBank/DDBJ databases">
        <authorList>
            <person name="Weinstock G."/>
            <person name="Sodergren E."/>
            <person name="Wylie T."/>
            <person name="Fulton L."/>
            <person name="Fulton R."/>
            <person name="Fronick C."/>
            <person name="O'Laughlin M."/>
            <person name="Godfrey J."/>
            <person name="Miner T."/>
            <person name="Herter B."/>
            <person name="Appelbaum E."/>
            <person name="Cordes M."/>
            <person name="Lek S."/>
            <person name="Wollam A."/>
            <person name="Pepin K.H."/>
            <person name="Palsikar V.B."/>
            <person name="Mitreva M."/>
            <person name="Wilson R.K."/>
        </authorList>
    </citation>
    <scope>NUCLEOTIDE SEQUENCE [LARGE SCALE GENOMIC DNA]</scope>
    <source>
        <strain evidence="2 3">ATCC 700332</strain>
    </source>
</reference>
<protein>
    <recommendedName>
        <fullName evidence="4">Outer membrane protein beta-barrel domain-containing protein</fullName>
    </recommendedName>
</protein>
<dbReference type="Proteomes" id="UP000016649">
    <property type="component" value="Unassembled WGS sequence"/>
</dbReference>
<proteinExistence type="predicted"/>
<gene>
    <name evidence="2" type="ORF">HMPREF9193_01131</name>
</gene>
<keyword evidence="1" id="KW-0812">Transmembrane</keyword>
<evidence type="ECO:0000313" key="2">
    <source>
        <dbReference type="EMBL" id="ERJ93131.1"/>
    </source>
</evidence>
<name>A0ABN0NYM3_TRELE</name>
<evidence type="ECO:0008006" key="4">
    <source>
        <dbReference type="Google" id="ProtNLM"/>
    </source>
</evidence>
<accession>A0ABN0NYM3</accession>
<keyword evidence="1" id="KW-0472">Membrane</keyword>
<feature type="transmembrane region" description="Helical" evidence="1">
    <location>
        <begin position="9"/>
        <end position="30"/>
    </location>
</feature>
<comment type="caution">
    <text evidence="2">The sequence shown here is derived from an EMBL/GenBank/DDBJ whole genome shotgun (WGS) entry which is preliminary data.</text>
</comment>
<dbReference type="EMBL" id="AWVH01000030">
    <property type="protein sequence ID" value="ERJ93131.1"/>
    <property type="molecule type" value="Genomic_DNA"/>
</dbReference>
<keyword evidence="1" id="KW-1133">Transmembrane helix</keyword>
<evidence type="ECO:0000256" key="1">
    <source>
        <dbReference type="SAM" id="Phobius"/>
    </source>
</evidence>
<evidence type="ECO:0000313" key="3">
    <source>
        <dbReference type="Proteomes" id="UP000016649"/>
    </source>
</evidence>
<dbReference type="RefSeq" id="WP_021687342.1">
    <property type="nucleotide sequence ID" value="NZ_KI260566.1"/>
</dbReference>
<organism evidence="2 3">
    <name type="scientific">Treponema lecithinolyticum ATCC 700332</name>
    <dbReference type="NCBI Taxonomy" id="1321815"/>
    <lineage>
        <taxon>Bacteria</taxon>
        <taxon>Pseudomonadati</taxon>
        <taxon>Spirochaetota</taxon>
        <taxon>Spirochaetia</taxon>
        <taxon>Spirochaetales</taxon>
        <taxon>Treponemataceae</taxon>
        <taxon>Treponema</taxon>
    </lineage>
</organism>